<dbReference type="SMART" id="SM00736">
    <property type="entry name" value="CADG"/>
    <property type="match status" value="1"/>
</dbReference>
<keyword evidence="5" id="KW-1185">Reference proteome</keyword>
<dbReference type="SUPFAM" id="SSF51126">
    <property type="entry name" value="Pectin lyase-like"/>
    <property type="match status" value="5"/>
</dbReference>
<dbReference type="InterPro" id="IPR011050">
    <property type="entry name" value="Pectin_lyase_fold/virulence"/>
</dbReference>
<evidence type="ECO:0000259" key="3">
    <source>
        <dbReference type="SMART" id="SM00736"/>
    </source>
</evidence>
<gene>
    <name evidence="4" type="ORF">FBZ90_11551</name>
</gene>
<dbReference type="OrthoDB" id="9816366at2"/>
<feature type="region of interest" description="Disordered" evidence="2">
    <location>
        <begin position="422"/>
        <end position="441"/>
    </location>
</feature>
<evidence type="ECO:0000256" key="1">
    <source>
        <dbReference type="ARBA" id="ARBA00022729"/>
    </source>
</evidence>
<evidence type="ECO:0000256" key="2">
    <source>
        <dbReference type="SAM" id="MobiDB-lite"/>
    </source>
</evidence>
<name>A0A560GTD3_9PROT</name>
<dbReference type="InterPro" id="IPR006644">
    <property type="entry name" value="Cadg"/>
</dbReference>
<reference evidence="4 5" key="1">
    <citation type="submission" date="2019-06" db="EMBL/GenBank/DDBJ databases">
        <title>Genomic Encyclopedia of Type Strains, Phase IV (KMG-V): Genome sequencing to study the core and pangenomes of soil and plant-associated prokaryotes.</title>
        <authorList>
            <person name="Whitman W."/>
        </authorList>
    </citation>
    <scope>NUCLEOTIDE SEQUENCE [LARGE SCALE GENOMIC DNA]</scope>
    <source>
        <strain evidence="4 5">BR 11622</strain>
    </source>
</reference>
<dbReference type="InterPro" id="IPR025592">
    <property type="entry name" value="DUF4347"/>
</dbReference>
<evidence type="ECO:0000313" key="5">
    <source>
        <dbReference type="Proteomes" id="UP000315751"/>
    </source>
</evidence>
<dbReference type="Pfam" id="PF14252">
    <property type="entry name" value="DUF4347"/>
    <property type="match status" value="1"/>
</dbReference>
<dbReference type="NCBIfam" id="TIGR02601">
    <property type="entry name" value="autotrns_rpt"/>
    <property type="match status" value="8"/>
</dbReference>
<evidence type="ECO:0000313" key="4">
    <source>
        <dbReference type="EMBL" id="TWB37238.1"/>
    </source>
</evidence>
<proteinExistence type="predicted"/>
<keyword evidence="1" id="KW-0732">Signal</keyword>
<dbReference type="InterPro" id="IPR015919">
    <property type="entry name" value="Cadherin-like_sf"/>
</dbReference>
<dbReference type="Pfam" id="PF12951">
    <property type="entry name" value="PATR"/>
    <property type="match status" value="13"/>
</dbReference>
<feature type="compositionally biased region" description="Low complexity" evidence="2">
    <location>
        <begin position="70"/>
        <end position="86"/>
    </location>
</feature>
<dbReference type="InterPro" id="IPR013425">
    <property type="entry name" value="Autotrns_rpt"/>
</dbReference>
<feature type="domain" description="Dystroglycan-type cadherin-like" evidence="3">
    <location>
        <begin position="5412"/>
        <end position="5510"/>
    </location>
</feature>
<accession>A0A560GTD3</accession>
<dbReference type="Proteomes" id="UP000315751">
    <property type="component" value="Unassembled WGS sequence"/>
</dbReference>
<feature type="compositionally biased region" description="Polar residues" evidence="2">
    <location>
        <begin position="422"/>
        <end position="440"/>
    </location>
</feature>
<dbReference type="GO" id="GO:0005509">
    <property type="term" value="F:calcium ion binding"/>
    <property type="evidence" value="ECO:0007669"/>
    <property type="project" value="InterPro"/>
</dbReference>
<organism evidence="4 5">
    <name type="scientific">Nitrospirillum amazonense</name>
    <dbReference type="NCBI Taxonomy" id="28077"/>
    <lineage>
        <taxon>Bacteria</taxon>
        <taxon>Pseudomonadati</taxon>
        <taxon>Pseudomonadota</taxon>
        <taxon>Alphaproteobacteria</taxon>
        <taxon>Rhodospirillales</taxon>
        <taxon>Azospirillaceae</taxon>
        <taxon>Nitrospirillum</taxon>
    </lineage>
</organism>
<sequence>MPDGTRPTVRKNAPRALRLALEPRMMFDAAAAATVATVSKAAAADTADTHHDAVATQALLDAAAKAAAATATDTAKTSTTNTTGATDTKDAGKTSAETVQAAATTSTATTPAAATTNSSVHEVVIVDTSVADYQTLIAGMDPSVPVILLGPGQRTIHGIAEALSQYSNLDQVVLVSEGGDGGIILGGNKVVTDADLASRATDLAAIGASLKTGGDFVLLGCSIAEDATGQKFVDDFARYLGNDVDVAASTNRTGPAALGGDWVMEYTSGKPVDVVLPFTVAGMQGIDHCLGCVAVQYSGAVVKRATNNTIVDEVDIYKFHPDQYHRATNYHDSTGVSRNPYAYHNNLQNYFTIYNTSTTSGNRQAVAAFLYYSPSQNTSHPAAQFLIPAAGLWDYSSRVYYTSVDSFVNHLITNNLCGTPTQPTLDATKSPTLTSESQADTAAPTGAVGTLVSSLVNTTGIGNFTDSGSGTPGLALTGLNTTNGSWWYTTDGGSNWHAVGTVSSTSALLLSADSNTRLYFQVTNSSFSGTISDAITFRAWDGFVGTNGVNSDPTDYITNNVAFSTATDTASLTIAGAPPTVGATHTSTANDNATATPFSSVTFVDGTNGATSYHVDITLDAANGVLSGTGLTHTDGTHYTLTASTASALQTALRTLVFTPTKDQVAVGQTKATTFTLTPGDDVYSGSVTADSTSVITVTSINDAPAFVQAGTANLTVAHNSTSIDLTSYLHVSDTDISQTETWTVSSAAGHGTVTLTSATASSGSSDITPGGTLTYVPTSGYIGSDSFTIQVSDGTSTVTRTFSVTVTGPVISGTHTSTANDTGTATPFSSVTFTDNNSGATSYSVAITLSANNGTLSQSSGTGLTSTDSTHYTLTASTASALQTALQALVFTPTANQVAAGSTQQTTFTLTPNDDLGVAGTADSTSVITVTSINDAPVLDASKSPTLTAEANTTTAAPSGAVGTLVSSLVASGTGVANVTDADASAQVGMAITATDTAHGVWWYSTDGGGTWTNVNAGTTVSGTASLLLKADANTRLYFQVTDTSYTGTAAITFRAWDQTSGTAGTKVSTTTNSGTTPYSSATDTASITITGPNAAPVINDLNGDSVTWVDASTAIRLDSGTAVSVSDTENDAATWNNASLVVERVKSGSLDGSATDVFSFDSSVTSTGTMTQGSNGNGTVTVNGKTFNWVYVTSSGQLTIDFGSAGANATDVAAVMHAIQYSNATPYGNATIRFALSDGSGNTTNADVTVASSTIYVTTTSDQSSGSASDGFSLREALNQSAAQSTADTIIFADGVNGTITMASGVTLGAGDTLKYAPGTGSSLSIAVTSGGLTLGGGATVQVGADSSVLISADLAGTGSSLTKTGAGTLTLSGTNTYTGATAVSGGILALGSLGQTSGLTLDGGTLASTAAFSSSTAITINAGGGTFDFTGGSMTLGGVISGTGALDAKSGATGKAFKLTGSNTFSGGITLDGGILDISNTNALGTGTLTFNSGKIRSTTAAYTVANNLVINSDLLMAGSYSMTFSGTVDLGGGTRTINDQLGAGLDLTFSGVVQNGSLDVASQVNNNTYASVILTGTSNTYTDVTVTSGTLNIAGAGSLGSGSVTLAGGTLLINGAATIASNIAVTASSTLQVASGNAATLSGVISGSTGTLTLTTGTGTNDGLTLSGANTYTGAISISAGTVTASGGSAIADTSAVTVASGATLALAASETIGSLSGAGTVSLGSFNTLTAGDDNTDTSFSGAITGTGGLTKTGTGTLTLSGTSTYTGATTISAGEIMVSGGSAIADSSAVTVASGATLQLEASNETVGSLAGAGTVTLNGGTLTTGGNNTSTTFSGVLQDGGIDGGLTKAGTGTFTLSGANTYTGTTTISAGKLEAASSGALGSSTGGTTIASAGTLLIDDGVTIADAVSTAGNGSLTLNTSTGSATVSGNVTLTADARVNVNGTGTLTLGGTVGGAYTLYKNVGTGTLVLSNSNGAGATNLNIATGTLSITDNTNLTAGTLTLNGGALAVTGSAVTVSKAITLGSGGGTIRNANDVTLSGALSSTGGLIKTGAGKLTLTTGTNTYTGSTTISAGTLAVAGLGSTSSLIFNGGTLLSTGAFTSSTAITVNAAGGTVDSTGLLSLSGAVTGTGALTAKSTAGNGVLKLLGNNTFSGGVTLTSGILDISSNTALGTGTLTINGGKIRSTTNLTYNLANNLVLNTDLLMAGTYALAFSGTVDLGGATRTINDQLGSGNDLTFSGVVSNGSLNVASQVNGGTYASVILSNTGNTYTNATVTSGTLSIAGAGSLGSGSVTLAGGTLLVNGAATIAKNIAVTASSTLQVASGNAATLSGNITGSNSTLTLTTGTGANDGLTLSGANSYSGALSISAGKVTASGGSAIADTSAVTVASGATLALAASETIGSLAGAGTVSLGSFNTLTAGGDNTSTTFSGAITGTGGLTKTGTGTLTLSGANTYTGATTISAGQITVSGGSAISDSSAVSVASGATLLVSASETVGSLSGAGTVTLNGATLTAGGDNTSTTFSGVIQNGASAGALSKAGSGTFTLSGANTYTGVTTISAGTLEAASSGALGSSTGATTVVSGASLKVDDGVTIADALTIAGSGISSSGAINLSSGSATLSGNVTLSAASSIYVADTATLTLGGALAGAFTLTRNFGNGAVVLTANNSTGSTNLNIQVGTLSITDQTNLTTGTLTLNMGNTGVGGLLVTGTNVTISKNITLGASGGIISNANALTLTGNITGGVSSNLSRVISLTKVGAGKLTLSGTNTYTSSTSALGATMVSAGTLSVTNATNLGSTTIKGAVILNGGALEVTGSSVTLANNILLNADSAITVDNSAILSGVISGARNLTLNGVGTLTLSGTNTYTGTTTVIDGTLSIAAATNLGSGALTLNGGTLTVTGSSVSLSQAVALGSNGGTVSTVNALTLSGNITGSGDLVLNGGGTFTLSGTNTYTGDTVVRDSALSIAAATNLGGSALTLNGGTLTVTGSSVSLAQNINLSVNNGTINTDNSLTLSGVVGGFGDLLTGGAGSVTLSGSSGAYTQTAHAVSGTLVLTGALGGDVNVQDGATLGGTGTVGGNLVVYGGGTLAPGVSGVNNGIGTLTVTGNVNLGGALQIQIAGATSNNDVLSVGGNVVLNDGAGNTGTLTLSTVGGYALALGDSFTVVNNTGSGTTDTTAFGNLDSDGRADVSGGGKALITNSGGTGDDIVASVLNAAPTLTTTPATSPNFTEGGSAVSLFSGTTISTVEAGQSIHALTLTVGGVVDGTSEVLTVDGSAVTLTNGTAVTTSANHYAVSVSVSGTTATVTITKNGDFSATDAQTLVNGLTYQNDSQVPTAGTGRTVTLTSIQDNGGTANGGTDATTLTASTTVTVTPVNNSPTLPATGATSTIPATPLNAASDAVSVSSVLTDAGYVDPDAHGHSGIAVTGLTGSGTWQYSTDGGTNWIDVGTVSTTGALLLDSTAKLRYVPNGATVETATVTFKAWDETTGTATSGATRQTADTTTSGAATAFSGNNGTLSVTAQGATATAGGTSGYTDGGGAGVIDSGITLADSASTTLTSATVTIGSVVAGDVLAFVNQNGITGSYDATTGVLTLTGTASIADYQAALRSVTFNSTSQDPTLGDTRTSRTISWSVNDGIAPSAPVTSTITVTGINDAPTLTTTPATSPVFTEGGSAVALFSGTTISTVEAGQKIDSLTLTIGGLANGASEILTVDGQDVTLTNGTTVTTTANGYSVGVSVTSGTATVSITKSSGVTAAAAQTLVDGLTYKNTSGDPTTGTGRIVTLTSIQDNGGTAGGGHDTTTLTASTTVTLHPVNQAPTLTTTPATSPGFTEGGSAVSLFSGTTVSTSEASQSVHALTLTVGGVTNGTSEVLTVDGSAVTLTSGTAVTTSANGYAVSVSVSGTTATVTITKNGDFSATDAQTLVNGLTYQNDSQDPTAGTGRTVTLTSIQDNGGTANGGTDTTTLTASTTVTITPVNNSPTLPATGATSTIPATPLNAASDAVSVSSVLTDAGYVDPDSHGHSGIAVTGLTGSGTWQYSTDGGTNWIDVGTVSTTGALLLDSTAKLRYVPNGATVETATVTFKAWDETTGTATSGATRQTADTTTSGAATAFSGNNGTLSVTAQGATATAGGTSGYTDGGGAGVIDSGITLADSASTTLTSATVTIGSVVAGDVLAFVNQNGITGSYDATTGVLTLTGTASVADYQAALRSVTFNSTSQDPTLGDTRTSRTISWSVNDGIAPSAPVTSTVTITAVNDAPTLTVPGAQTITDTLAHGLNVSVADPDAWTGTETVTVSAGKGNLAVTASGGASVSGTGTGSLTIAGTLADVNATLASLTYTTTATGSDSDTVTVTVNDGGNTGTGGPLSDSKTIAVTLTGNAAPTISVAATQSFTDTNSHAITGVGVSDSLAGGTVTATVSDLHGNLGFTAAGSASVSGTGTGSVTITGTLADVNATLGTLTYATTATATGTDTITVTVNDGGSSLIGGAKSATQTIAVTLTGNDVPSLALAGAQSYVDQAGHAITGVAITDTLPGSTVTATVSDLHGNLSFTAAGAATVTGGGTGSVTITGSLADVNATLATLTYATTLSTAGSDTITVAVNDGGTARIGGAKSTSGTIAVAIATNDTPVLSVAGAQSYTDTNAHAISGVSISDTYNGTVTATVSDLRGNLGFTAAGAASVTGAGTGSVTITGSLADVNATLATLTYATTATTTGTDTITVTVNDGGGSLIGGAKAAAQTIAINLTGNDTPVLSVAGTQSYNDTTVHAITGVSVSDTLTGNTVTAALIATQGTITVSAAGSATVSGSGSGVVSITGSLADVNATLATLGYATTATTTGTDTLTIAVSDGGSARIGGAKSTSQTIAINLTGNDTPVLSVAGAQSYTDTNAHAITGVSISDSLTGTVVTATVSATQGNVAVTASGGATLAGNGTGSLTITGTLADVNATLASLTYATTATTTGSDTITVSANDGGTSRIGGAKSTTQTIAVSLTGNDTPVVTVPSAQSYNDTNAHAITGISVSDTLSGNAITVALLAGKGNVTVTATGGATVSGNGSGVVSVSGSVADVNATLATLTYATIATGTDSDTITVAVSDGGTSRIGGVKSAVRTVAISLTGNDTPVLTLPAGKNISATGSQAITGISISDTLNGGAVSVTVRDGFGGQLVMAASGSATLSGNGTGAVIVTGSVADVNATLASLSLTPATTGNDIITVTVNDGGTTRVGGAKTTTGTVGVTINPVVVPQPATQTTTTTTTTTSTPVTTTTSSLIVTPTVAATSTATTTVSLTQTVGTGNAGVSGTSSAGLSGNSVISTSAAAATTSTTTTSTVTSLTTDTTTSNRTTTTGTASTTTGTTTSTGTTSTGTTTGTAATVTTSTATSSSTTVISASTGVVSITSASSGTTTLTLATPVSNQVLATGQQTTFQLPQGTFQSSDPQVSLEARQSNGQPLPAWLTFNPATGTFTGQPPAGESGTIAITVTARDSNGNVAEAKFNMAVGQDQQTGTGASGGGQAPGNRTPQQHAANDPATAVPSDLEPIQLAAYTGQGGTADDLAAKTANGPGRTPAGKLSLTAQLQAAAQAQKVSSLHAGGFGTGTFGGATHHGIVDDAVSLLASLLDVFGGDAPRHAPAHPSVHASTTTTTA</sequence>
<comment type="caution">
    <text evidence="4">The sequence shown here is derived from an EMBL/GenBank/DDBJ whole genome shotgun (WGS) entry which is preliminary data.</text>
</comment>
<protein>
    <submittedName>
        <fullName evidence="4">Autotransporter-like protein</fullName>
    </submittedName>
</protein>
<dbReference type="Pfam" id="PF17963">
    <property type="entry name" value="Big_9"/>
    <property type="match status" value="1"/>
</dbReference>
<dbReference type="RefSeq" id="WP_145735177.1">
    <property type="nucleotide sequence ID" value="NZ_VITR01000015.1"/>
</dbReference>
<dbReference type="GO" id="GO:0016020">
    <property type="term" value="C:membrane"/>
    <property type="evidence" value="ECO:0007669"/>
    <property type="project" value="InterPro"/>
</dbReference>
<feature type="region of interest" description="Disordered" evidence="2">
    <location>
        <begin position="70"/>
        <end position="94"/>
    </location>
</feature>
<feature type="region of interest" description="Disordered" evidence="2">
    <location>
        <begin position="5506"/>
        <end position="5536"/>
    </location>
</feature>
<feature type="region of interest" description="Disordered" evidence="2">
    <location>
        <begin position="5323"/>
        <end position="5375"/>
    </location>
</feature>
<dbReference type="SUPFAM" id="SSF49313">
    <property type="entry name" value="Cadherin-like"/>
    <property type="match status" value="1"/>
</dbReference>
<dbReference type="EMBL" id="VITR01000015">
    <property type="protein sequence ID" value="TWB37238.1"/>
    <property type="molecule type" value="Genomic_DNA"/>
</dbReference>